<keyword evidence="4" id="KW-0347">Helicase</keyword>
<evidence type="ECO:0000256" key="3">
    <source>
        <dbReference type="ARBA" id="ARBA00022801"/>
    </source>
</evidence>
<evidence type="ECO:0000256" key="2">
    <source>
        <dbReference type="ARBA" id="ARBA00022741"/>
    </source>
</evidence>
<dbReference type="InterPro" id="IPR027417">
    <property type="entry name" value="P-loop_NTPase"/>
</dbReference>
<accession>A0ABP1PST6</accession>
<dbReference type="InterPro" id="IPR041677">
    <property type="entry name" value="DNA2/NAM7_AAA_11"/>
</dbReference>
<dbReference type="Pfam" id="PF13087">
    <property type="entry name" value="AAA_12"/>
    <property type="match status" value="1"/>
</dbReference>
<keyword evidence="3" id="KW-0378">Hydrolase</keyword>
<protein>
    <submittedName>
        <fullName evidence="8">Uncharacterized protein</fullName>
    </submittedName>
</protein>
<dbReference type="PANTHER" id="PTHR43788">
    <property type="entry name" value="DNA2/NAM7 HELICASE FAMILY MEMBER"/>
    <property type="match status" value="1"/>
</dbReference>
<dbReference type="EMBL" id="CAXLJM020000010">
    <property type="protein sequence ID" value="CAL8076050.1"/>
    <property type="molecule type" value="Genomic_DNA"/>
</dbReference>
<dbReference type="InterPro" id="IPR050534">
    <property type="entry name" value="Coronavir_polyprotein_1ab"/>
</dbReference>
<evidence type="ECO:0000256" key="1">
    <source>
        <dbReference type="ARBA" id="ARBA00007913"/>
    </source>
</evidence>
<evidence type="ECO:0000256" key="4">
    <source>
        <dbReference type="ARBA" id="ARBA00022806"/>
    </source>
</evidence>
<dbReference type="PANTHER" id="PTHR43788:SF8">
    <property type="entry name" value="DNA-BINDING PROTEIN SMUBP-2"/>
    <property type="match status" value="1"/>
</dbReference>
<gene>
    <name evidence="8" type="ORF">ODALV1_LOCUS3346</name>
</gene>
<evidence type="ECO:0000313" key="8">
    <source>
        <dbReference type="EMBL" id="CAL8076050.1"/>
    </source>
</evidence>
<name>A0ABP1PST6_9HEXA</name>
<reference evidence="8 9" key="1">
    <citation type="submission" date="2024-08" db="EMBL/GenBank/DDBJ databases">
        <authorList>
            <person name="Cucini C."/>
            <person name="Frati F."/>
        </authorList>
    </citation>
    <scope>NUCLEOTIDE SEQUENCE [LARGE SCALE GENOMIC DNA]</scope>
</reference>
<comment type="similarity">
    <text evidence="1">Belongs to the DNA2/NAM7 helicase family.</text>
</comment>
<keyword evidence="2" id="KW-0547">Nucleotide-binding</keyword>
<dbReference type="InterPro" id="IPR041679">
    <property type="entry name" value="DNA2/NAM7-like_C"/>
</dbReference>
<keyword evidence="5" id="KW-0067">ATP-binding</keyword>
<feature type="domain" description="DNA2/NAM7 helicase-like C-terminal" evidence="7">
    <location>
        <begin position="982"/>
        <end position="1108"/>
    </location>
</feature>
<evidence type="ECO:0000259" key="6">
    <source>
        <dbReference type="Pfam" id="PF13086"/>
    </source>
</evidence>
<feature type="domain" description="DNA2/NAM7 helicase helicase" evidence="6">
    <location>
        <begin position="730"/>
        <end position="960"/>
    </location>
</feature>
<dbReference type="Pfam" id="PF13086">
    <property type="entry name" value="AAA_11"/>
    <property type="match status" value="1"/>
</dbReference>
<evidence type="ECO:0000256" key="5">
    <source>
        <dbReference type="ARBA" id="ARBA00022840"/>
    </source>
</evidence>
<comment type="caution">
    <text evidence="8">The sequence shown here is derived from an EMBL/GenBank/DDBJ whole genome shotgun (WGS) entry which is preliminary data.</text>
</comment>
<evidence type="ECO:0000313" key="9">
    <source>
        <dbReference type="Proteomes" id="UP001642540"/>
    </source>
</evidence>
<dbReference type="SUPFAM" id="SSF52540">
    <property type="entry name" value="P-loop containing nucleoside triphosphate hydrolases"/>
    <property type="match status" value="1"/>
</dbReference>
<dbReference type="Proteomes" id="UP001642540">
    <property type="component" value="Unassembled WGS sequence"/>
</dbReference>
<proteinExistence type="inferred from homology"/>
<organism evidence="8 9">
    <name type="scientific">Orchesella dallaii</name>
    <dbReference type="NCBI Taxonomy" id="48710"/>
    <lineage>
        <taxon>Eukaryota</taxon>
        <taxon>Metazoa</taxon>
        <taxon>Ecdysozoa</taxon>
        <taxon>Arthropoda</taxon>
        <taxon>Hexapoda</taxon>
        <taxon>Collembola</taxon>
        <taxon>Entomobryomorpha</taxon>
        <taxon>Entomobryoidea</taxon>
        <taxon>Orchesellidae</taxon>
        <taxon>Orchesellinae</taxon>
        <taxon>Orchesella</taxon>
    </lineage>
</organism>
<keyword evidence="9" id="KW-1185">Reference proteome</keyword>
<dbReference type="Gene3D" id="3.40.50.300">
    <property type="entry name" value="P-loop containing nucleotide triphosphate hydrolases"/>
    <property type="match status" value="2"/>
</dbReference>
<sequence>MGDIVYPGVVLTRLNPKIRREDVEDYVYTRIGSSPALYRTGNPEVIVYRPSEETNDGTSTFRLVRALISGILLPLNIIRLRFGSYLLLGQQVFVQTPDMGVPRKNDGELYTERKFLHNHLVEGQGNLSPIPILHAFIDAKLGNIKSLKSTILYEETKNFVHIDELRNSGSLILYGNTDRGCVSEKKSYTRMEVVFETRFDALQAISRLNLNASFSTHGKPSYFLLDENSPRCTLTMQTGLGLGGSILNVKMLMQRYGYVPLDTLNGDVFKISLLRRMKKFCVDCNSKYVIIGVGSNLDWLAARCDCPTLESPFTWKGENFFRIFCWPNNEDKPVLRISRGLIPLYEDDEEFTKTAYAAFKNEFHQHSKQLKLTNTYGTVSMEEIVEVATFDSAQYTMQMLRIVVPKTKFWSYEGYKAFKEAKLIRRTEDKQAWNYDHPGIKSTMYEINAIPASSIPLSEVVLVAVILRHESKFQIGEEVLILPLPIQTEKNALKKALNIWRNYVRVVKQPNKFLPATLSSYFMCKTLQSNEGIRGKGFYHQFFAWQFIMKTNNSPTWTFLTEQLPTCYVGLNVVIKLNDRPARNCVARITGIYESEMDYVVIEMIMFLNVTKIHNVSKSVEYQAWIMSQPIQDVPQKLLSLALNDDDATIANNLSPSDVAVFEDTYVEVGDIENLTSVISSWRQRPNPIIPLLDLLMHPRNPDGCFQASNVLRLPPTNSYREVHCMLKFLNHSQRTAVDAFFGNMLSLIQGPPGSGKTSTIAVGVLALHTLANGIVIASCQSNYATNVLFEAVVKKNQNSFKTPKTIIRMLSFSQEHIMTRLADPSSNNYDQYYLHIKVRDHPKWKENEEIDRILSKKRLQGEALLTIAERTKLREFVSEITSEILASADVIICTVRCISDGRIFGGLRQARSIRRKLVGMVVDEASLLTVPSVLPILVLKPLRICLVGDDSQLSPTVTNESSKVACLDVSWFEFLRLTPYGKKPGCVTMLDVQFRMPAPSAQLISSFMYHDLLQSDASVHTRNYSGNIYDRFPQLRNIHSAWFSYDAYGEQQDEGSVSYYNIIEANIIHDILLKLHDSEVLMGSVTIIAMYERQVEHIKAMVNRMGQNFEVI</sequence>
<evidence type="ECO:0000259" key="7">
    <source>
        <dbReference type="Pfam" id="PF13087"/>
    </source>
</evidence>